<comment type="similarity">
    <text evidence="1">Belongs to the amidase family.</text>
</comment>
<gene>
    <name evidence="3" type="ORF">CYMTET_17981</name>
</gene>
<reference evidence="3 4" key="1">
    <citation type="journal article" date="2015" name="Genome Biol. Evol.">
        <title>Comparative Genomics of a Bacterivorous Green Alga Reveals Evolutionary Causalities and Consequences of Phago-Mixotrophic Mode of Nutrition.</title>
        <authorList>
            <person name="Burns J.A."/>
            <person name="Paasch A."/>
            <person name="Narechania A."/>
            <person name="Kim E."/>
        </authorList>
    </citation>
    <scope>NUCLEOTIDE SEQUENCE [LARGE SCALE GENOMIC DNA]</scope>
    <source>
        <strain evidence="3 4">PLY_AMNH</strain>
    </source>
</reference>
<comment type="caution">
    <text evidence="3">The sequence shown here is derived from an EMBL/GenBank/DDBJ whole genome shotgun (WGS) entry which is preliminary data.</text>
</comment>
<sequence>MGACHSGQMTTMSRSLPLNSAVTIVSDIKSGKRSCEEVVQSLLDAIERNDVGAFISLDKSRLLALARARELDARRVAGEPLGRLHGVPIVVKDNIHVKGLPNTAGTLALIDFTPFESAPVVARLEAEGAVVLGKTNMHELAMGVTSIHPEGSPFPSVRNACSPQHISGGSSGGTGAALGAGQAVVGLGTDTAGSIRIPAAMNGVFGLRPTTAWASAGDSAQEPRPRYPQEGITPCSATRDTAGPMGICVEDLALLDSIITGEPLAEPCELKGLRLGRPRFFWTELEADVSDRAEEALLSLSRAGVEVVPVDLDVKELCGKVGFAVIFFEMKRALTEYLEKYCPSVSVEDLIGQCKEPAVQRLFSPAAAGFFKPEEYTEALEKHRPALQKMYAETFERHSIQGLVFPTVKEPACKHSEVAGRPMLFADISRNTDPGTNAGLPGITLPIGKTSSGLPVGLAIDGPVDTDRNLLSIALAAQVLL</sequence>
<dbReference type="GO" id="GO:0003824">
    <property type="term" value="F:catalytic activity"/>
    <property type="evidence" value="ECO:0007669"/>
    <property type="project" value="InterPro"/>
</dbReference>
<dbReference type="InterPro" id="IPR000120">
    <property type="entry name" value="Amidase"/>
</dbReference>
<dbReference type="PANTHER" id="PTHR11895">
    <property type="entry name" value="TRANSAMIDASE"/>
    <property type="match status" value="1"/>
</dbReference>
<protein>
    <recommendedName>
        <fullName evidence="2">Amidase domain-containing protein</fullName>
    </recommendedName>
</protein>
<evidence type="ECO:0000256" key="1">
    <source>
        <dbReference type="ARBA" id="ARBA00009199"/>
    </source>
</evidence>
<proteinExistence type="inferred from homology"/>
<organism evidence="3 4">
    <name type="scientific">Cymbomonas tetramitiformis</name>
    <dbReference type="NCBI Taxonomy" id="36881"/>
    <lineage>
        <taxon>Eukaryota</taxon>
        <taxon>Viridiplantae</taxon>
        <taxon>Chlorophyta</taxon>
        <taxon>Pyramimonadophyceae</taxon>
        <taxon>Pyramimonadales</taxon>
        <taxon>Pyramimonadaceae</taxon>
        <taxon>Cymbomonas</taxon>
    </lineage>
</organism>
<dbReference type="SUPFAM" id="SSF75304">
    <property type="entry name" value="Amidase signature (AS) enzymes"/>
    <property type="match status" value="1"/>
</dbReference>
<evidence type="ECO:0000313" key="3">
    <source>
        <dbReference type="EMBL" id="KAK3273794.1"/>
    </source>
</evidence>
<dbReference type="InterPro" id="IPR036928">
    <property type="entry name" value="AS_sf"/>
</dbReference>
<dbReference type="PROSITE" id="PS00571">
    <property type="entry name" value="AMIDASES"/>
    <property type="match status" value="1"/>
</dbReference>
<dbReference type="EMBL" id="LGRX02008253">
    <property type="protein sequence ID" value="KAK3273794.1"/>
    <property type="molecule type" value="Genomic_DNA"/>
</dbReference>
<evidence type="ECO:0000259" key="2">
    <source>
        <dbReference type="Pfam" id="PF01425"/>
    </source>
</evidence>
<name>A0AAE0G8Y3_9CHLO</name>
<dbReference type="Gene3D" id="3.90.1300.10">
    <property type="entry name" value="Amidase signature (AS) domain"/>
    <property type="match status" value="1"/>
</dbReference>
<accession>A0AAE0G8Y3</accession>
<evidence type="ECO:0000313" key="4">
    <source>
        <dbReference type="Proteomes" id="UP001190700"/>
    </source>
</evidence>
<dbReference type="Pfam" id="PF01425">
    <property type="entry name" value="Amidase"/>
    <property type="match status" value="1"/>
</dbReference>
<keyword evidence="4" id="KW-1185">Reference proteome</keyword>
<dbReference type="PANTHER" id="PTHR11895:SF151">
    <property type="entry name" value="GLUTAMYL-TRNA(GLN) AMIDOTRANSFERASE SUBUNIT A"/>
    <property type="match status" value="1"/>
</dbReference>
<dbReference type="InterPro" id="IPR020556">
    <property type="entry name" value="Amidase_CS"/>
</dbReference>
<dbReference type="InterPro" id="IPR023631">
    <property type="entry name" value="Amidase_dom"/>
</dbReference>
<feature type="domain" description="Amidase" evidence="2">
    <location>
        <begin position="37"/>
        <end position="471"/>
    </location>
</feature>
<dbReference type="AlphaFoldDB" id="A0AAE0G8Y3"/>
<dbReference type="Proteomes" id="UP001190700">
    <property type="component" value="Unassembled WGS sequence"/>
</dbReference>